<protein>
    <recommendedName>
        <fullName evidence="2">Permuted papain-like amidase enzyme, YaeF/YiiX, C92 family</fullName>
    </recommendedName>
</protein>
<organism evidence="1">
    <name type="scientific">Streptomyces sp. R44</name>
    <dbReference type="NCBI Taxonomy" id="3238633"/>
    <lineage>
        <taxon>Bacteria</taxon>
        <taxon>Bacillati</taxon>
        <taxon>Actinomycetota</taxon>
        <taxon>Actinomycetes</taxon>
        <taxon>Kitasatosporales</taxon>
        <taxon>Streptomycetaceae</taxon>
        <taxon>Streptomyces</taxon>
    </lineage>
</organism>
<dbReference type="InterPro" id="IPR038765">
    <property type="entry name" value="Papain-like_cys_pep_sf"/>
</dbReference>
<reference evidence="1" key="1">
    <citation type="submission" date="2024-07" db="EMBL/GenBank/DDBJ databases">
        <authorList>
            <person name="Yu S.T."/>
        </authorList>
    </citation>
    <scope>NUCLEOTIDE SEQUENCE</scope>
    <source>
        <strain evidence="1">R44</strain>
    </source>
</reference>
<dbReference type="AlphaFoldDB" id="A0AB39T3N9"/>
<dbReference type="RefSeq" id="WP_369147075.1">
    <property type="nucleotide sequence ID" value="NZ_CP163444.1"/>
</dbReference>
<gene>
    <name evidence="1" type="ORF">AB5J54_30315</name>
</gene>
<evidence type="ECO:0008006" key="2">
    <source>
        <dbReference type="Google" id="ProtNLM"/>
    </source>
</evidence>
<proteinExistence type="predicted"/>
<name>A0AB39T3N9_9ACTN</name>
<evidence type="ECO:0000313" key="1">
    <source>
        <dbReference type="EMBL" id="XDQ74552.1"/>
    </source>
</evidence>
<dbReference type="SUPFAM" id="SSF54001">
    <property type="entry name" value="Cysteine proteinases"/>
    <property type="match status" value="1"/>
</dbReference>
<sequence length="181" mass="19916">MELTPLPGDFALTKIGGLTGRFVAAGQALVGDAAPVQHAFVYVGNGEIVQAMPGGAELIRLEDASEPVVWSTGRFDLTAWQRTHITTAAFSLVGTPYSFLDYASIALAHWRIRPRWVREYVADSGHMICSQLVDEVYRRAGVDLLPETRLAGDVTPGDLWRVLHPERVTSTDRDLWGLINE</sequence>
<dbReference type="EMBL" id="CP163444">
    <property type="protein sequence ID" value="XDQ74552.1"/>
    <property type="molecule type" value="Genomic_DNA"/>
</dbReference>
<dbReference type="Gene3D" id="3.90.1720.10">
    <property type="entry name" value="endopeptidase domain like (from Nostoc punctiforme)"/>
    <property type="match status" value="1"/>
</dbReference>
<accession>A0AB39T3N9</accession>